<evidence type="ECO:0000256" key="1">
    <source>
        <dbReference type="SAM" id="MobiDB-lite"/>
    </source>
</evidence>
<keyword evidence="2" id="KW-0732">Signal</keyword>
<dbReference type="EMBL" id="JAAQTL010000001">
    <property type="protein sequence ID" value="NID14062.1"/>
    <property type="molecule type" value="Genomic_DNA"/>
</dbReference>
<dbReference type="AlphaFoldDB" id="A0A7X5QRF5"/>
<feature type="chain" id="PRO_5031223245" description="Dermonecrotic toxin N-terminal domain-containing protein" evidence="2">
    <location>
        <begin position="28"/>
        <end position="978"/>
    </location>
</feature>
<dbReference type="InterPro" id="IPR046673">
    <property type="entry name" value="ToxA_N"/>
</dbReference>
<name>A0A7X5QRF5_9GAMM</name>
<feature type="domain" description="Dermonecrotic toxin N-terminal" evidence="3">
    <location>
        <begin position="279"/>
        <end position="422"/>
    </location>
</feature>
<feature type="region of interest" description="Disordered" evidence="1">
    <location>
        <begin position="942"/>
        <end position="978"/>
    </location>
</feature>
<gene>
    <name evidence="4" type="ORF">HBF32_01100</name>
</gene>
<evidence type="ECO:0000256" key="2">
    <source>
        <dbReference type="SAM" id="SignalP"/>
    </source>
</evidence>
<feature type="compositionally biased region" description="Low complexity" evidence="1">
    <location>
        <begin position="586"/>
        <end position="600"/>
    </location>
</feature>
<feature type="compositionally biased region" description="Polar residues" evidence="1">
    <location>
        <begin position="967"/>
        <end position="978"/>
    </location>
</feature>
<protein>
    <recommendedName>
        <fullName evidence="3">Dermonecrotic toxin N-terminal domain-containing protein</fullName>
    </recommendedName>
</protein>
<accession>A0A7X5QRF5</accession>
<feature type="compositionally biased region" description="Polar residues" evidence="1">
    <location>
        <begin position="950"/>
        <end position="959"/>
    </location>
</feature>
<dbReference type="RefSeq" id="WP_166697794.1">
    <property type="nucleotide sequence ID" value="NZ_JAAQTL010000001.1"/>
</dbReference>
<sequence>MHDLPSMVRRGLAAALFATAPSLPVGATTQTSMLAQDDHNTQVNAVKPVTTSGSDPVPVEPASSFDTPAMLTSPAFAPLFVTPEEAQAYWDMLVRSYGWSPPDPRSVAGSFIKERLGIDGDEYVVAHFATTQKRMEGSADKVIVLTDALMNAFPEHSRHTFFGAFSDAVDGLNTGGAKSPTALGFLGSLFTCANAGECFSRTGRFLWSRTGPGYIYNTFVGEGNVVDTLREDARPLDLAFGIYPKSSTFLPEHCSTLLLSQVLAKFKEEGPFSELPYIRRLQAEFDRYWETAKTEWPLLARYQFVHEARRALARGVLTQKQYELVMKGGAPQVPLHGPIALSQLRNTPADISVDVRRLDVNGYAASDILRFVAKDFSEVVYIPGARSPFVAFRNGRVLRAWVVRQARSRGTLDDLLSHFSIYNLQDGTFRTGVAQGLAHLADGRWAPNGRTIDARNLRIRGDVFEDMRIQVEARLRDDARMRTSTAWDAWRTTLQRTAAVLGPVGYVPPLAIPVQTGSALFALGTGIDEGINGRTTGERRNALENAVMTVITSVAAGGALGDFASDLPAAKSSPWTLVPEIEVVPPSPSVSAMSSASEGAGQLTTGGVPLSPSLRTTPLSETPPAPSTPTPVKRVSAPVPPDPGQDSGQDPAETRIAHSMGSISSDRLSSAVPGIPSPPESSTSASESMQVPSTSGGAGFQPRRAFSPQGVGFRQPFNRIAAERQAGRLGYLVQRVPTDAAGWVRRTIDLKKSEIDEARYRLEDFRADSLTTNLAGYQLSFDHSLVFRVDSRRPRELLRGEGFGRSSEFNDLTPMLMQPSTIGSASLRASNLVFTSWQEGFSCLPCRPNFHQYAVWTERRPVATASDNHDPQLYDSILDEVHFPANVSAENIYIVDSFDPAYARALADIYQSPYVSTPYGVPLDAFEEYIAGRLDIRAANRFTERRLPGSQRSSPLPSNGSPPTPATIPSSDTPATLP</sequence>
<organism evidence="4 5">
    <name type="scientific">Luteibacter yeojuensis</name>
    <dbReference type="NCBI Taxonomy" id="345309"/>
    <lineage>
        <taxon>Bacteria</taxon>
        <taxon>Pseudomonadati</taxon>
        <taxon>Pseudomonadota</taxon>
        <taxon>Gammaproteobacteria</taxon>
        <taxon>Lysobacterales</taxon>
        <taxon>Rhodanobacteraceae</taxon>
        <taxon>Luteibacter</taxon>
    </lineage>
</organism>
<reference evidence="4 5" key="1">
    <citation type="journal article" date="2006" name="Int. J. Syst. Evol. Microbiol.">
        <title>Dyella yeojuensis sp. nov., isolated from greenhouse soil in Korea.</title>
        <authorList>
            <person name="Kim B.Y."/>
            <person name="Weon H.Y."/>
            <person name="Lee K.H."/>
            <person name="Seok S.J."/>
            <person name="Kwon S.W."/>
            <person name="Go S.J."/>
            <person name="Stackebrandt E."/>
        </authorList>
    </citation>
    <scope>NUCLEOTIDE SEQUENCE [LARGE SCALE GENOMIC DNA]</scope>
    <source>
        <strain evidence="4 5">DSM 17673</strain>
    </source>
</reference>
<evidence type="ECO:0000313" key="4">
    <source>
        <dbReference type="EMBL" id="NID14062.1"/>
    </source>
</evidence>
<feature type="region of interest" description="Disordered" evidence="1">
    <location>
        <begin position="586"/>
        <end position="707"/>
    </location>
</feature>
<dbReference type="Proteomes" id="UP000518878">
    <property type="component" value="Unassembled WGS sequence"/>
</dbReference>
<feature type="signal peptide" evidence="2">
    <location>
        <begin position="1"/>
        <end position="27"/>
    </location>
</feature>
<comment type="caution">
    <text evidence="4">The sequence shown here is derived from an EMBL/GenBank/DDBJ whole genome shotgun (WGS) entry which is preliminary data.</text>
</comment>
<evidence type="ECO:0000313" key="5">
    <source>
        <dbReference type="Proteomes" id="UP000518878"/>
    </source>
</evidence>
<keyword evidence="5" id="KW-1185">Reference proteome</keyword>
<dbReference type="Pfam" id="PF20178">
    <property type="entry name" value="ToxA_N"/>
    <property type="match status" value="1"/>
</dbReference>
<evidence type="ECO:0000259" key="3">
    <source>
        <dbReference type="Pfam" id="PF20178"/>
    </source>
</evidence>
<proteinExistence type="predicted"/>